<dbReference type="PROSITE" id="PS01169">
    <property type="entry name" value="RIBOSOMAL_L21"/>
    <property type="match status" value="1"/>
</dbReference>
<comment type="similarity">
    <text evidence="1 6 7">Belongs to the bacterial ribosomal protein bL21 family.</text>
</comment>
<evidence type="ECO:0000256" key="1">
    <source>
        <dbReference type="ARBA" id="ARBA00008563"/>
    </source>
</evidence>
<protein>
    <recommendedName>
        <fullName evidence="6">Large ribosomal subunit protein bL21</fullName>
    </recommendedName>
</protein>
<evidence type="ECO:0000313" key="8">
    <source>
        <dbReference type="EMBL" id="SHE47667.1"/>
    </source>
</evidence>
<proteinExistence type="inferred from homology"/>
<dbReference type="InterPro" id="IPR036164">
    <property type="entry name" value="bL21-like_sf"/>
</dbReference>
<evidence type="ECO:0000256" key="6">
    <source>
        <dbReference type="HAMAP-Rule" id="MF_01363"/>
    </source>
</evidence>
<dbReference type="EMBL" id="FQVL01000001">
    <property type="protein sequence ID" value="SHE47667.1"/>
    <property type="molecule type" value="Genomic_DNA"/>
</dbReference>
<dbReference type="RefSeq" id="WP_073151704.1">
    <property type="nucleotide sequence ID" value="NZ_FQVL01000001.1"/>
</dbReference>
<dbReference type="GO" id="GO:0003735">
    <property type="term" value="F:structural constituent of ribosome"/>
    <property type="evidence" value="ECO:0007669"/>
    <property type="project" value="InterPro"/>
</dbReference>
<gene>
    <name evidence="6" type="primary">rplU</name>
    <name evidence="8" type="ORF">SAMN05444392_101630</name>
</gene>
<evidence type="ECO:0000256" key="3">
    <source>
        <dbReference type="ARBA" id="ARBA00022884"/>
    </source>
</evidence>
<keyword evidence="4 6" id="KW-0689">Ribosomal protein</keyword>
<dbReference type="GO" id="GO:0006412">
    <property type="term" value="P:translation"/>
    <property type="evidence" value="ECO:0007669"/>
    <property type="project" value="UniProtKB-UniRule"/>
</dbReference>
<keyword evidence="3 6" id="KW-0694">RNA-binding</keyword>
<dbReference type="InterPro" id="IPR018258">
    <property type="entry name" value="Ribosomal_bL21_CS"/>
</dbReference>
<dbReference type="Pfam" id="PF00829">
    <property type="entry name" value="Ribosomal_L21p"/>
    <property type="match status" value="1"/>
</dbReference>
<evidence type="ECO:0000256" key="7">
    <source>
        <dbReference type="RuleBase" id="RU000562"/>
    </source>
</evidence>
<dbReference type="AlphaFoldDB" id="A0A1M4TTN7"/>
<dbReference type="PANTHER" id="PTHR21349:SF0">
    <property type="entry name" value="LARGE RIBOSOMAL SUBUNIT PROTEIN BL21M"/>
    <property type="match status" value="1"/>
</dbReference>
<keyword evidence="2 6" id="KW-0699">rRNA-binding</keyword>
<sequence>MYALIETGGKQYRVEENQVLTVEKLDVSEGDTITFDKVLLVNNNGEINVGTPLVANAKVTAKIVKHGRGKKIIVFKYKPKKNYKRKKGHRQPFTQVQIEQIQFS</sequence>
<dbReference type="OrthoDB" id="9813334at2"/>
<dbReference type="GO" id="GO:0005840">
    <property type="term" value="C:ribosome"/>
    <property type="evidence" value="ECO:0007669"/>
    <property type="project" value="UniProtKB-KW"/>
</dbReference>
<evidence type="ECO:0000256" key="2">
    <source>
        <dbReference type="ARBA" id="ARBA00022730"/>
    </source>
</evidence>
<evidence type="ECO:0000256" key="5">
    <source>
        <dbReference type="ARBA" id="ARBA00023274"/>
    </source>
</evidence>
<comment type="subunit">
    <text evidence="6">Part of the 50S ribosomal subunit. Contacts protein L20.</text>
</comment>
<accession>A0A1M4TTN7</accession>
<comment type="function">
    <text evidence="6 7">This protein binds to 23S rRNA in the presence of protein L20.</text>
</comment>
<name>A0A1M4TTN7_9BACL</name>
<dbReference type="InterPro" id="IPR001787">
    <property type="entry name" value="Ribosomal_bL21"/>
</dbReference>
<dbReference type="InterPro" id="IPR028909">
    <property type="entry name" value="bL21-like"/>
</dbReference>
<dbReference type="PANTHER" id="PTHR21349">
    <property type="entry name" value="50S RIBOSOMAL PROTEIN L21"/>
    <property type="match status" value="1"/>
</dbReference>
<evidence type="ECO:0000313" key="9">
    <source>
        <dbReference type="Proteomes" id="UP000184476"/>
    </source>
</evidence>
<keyword evidence="5 6" id="KW-0687">Ribonucleoprotein</keyword>
<reference evidence="8 9" key="1">
    <citation type="submission" date="2016-11" db="EMBL/GenBank/DDBJ databases">
        <authorList>
            <person name="Jaros S."/>
            <person name="Januszkiewicz K."/>
            <person name="Wedrychowicz H."/>
        </authorList>
    </citation>
    <scope>NUCLEOTIDE SEQUENCE [LARGE SCALE GENOMIC DNA]</scope>
    <source>
        <strain evidence="8 9">DSM 44666</strain>
    </source>
</reference>
<keyword evidence="9" id="KW-1185">Reference proteome</keyword>
<dbReference type="HAMAP" id="MF_01363">
    <property type="entry name" value="Ribosomal_bL21"/>
    <property type="match status" value="1"/>
</dbReference>
<dbReference type="Proteomes" id="UP000184476">
    <property type="component" value="Unassembled WGS sequence"/>
</dbReference>
<evidence type="ECO:0000256" key="4">
    <source>
        <dbReference type="ARBA" id="ARBA00022980"/>
    </source>
</evidence>
<dbReference type="SUPFAM" id="SSF141091">
    <property type="entry name" value="L21p-like"/>
    <property type="match status" value="1"/>
</dbReference>
<dbReference type="GO" id="GO:0019843">
    <property type="term" value="F:rRNA binding"/>
    <property type="evidence" value="ECO:0007669"/>
    <property type="project" value="UniProtKB-UniRule"/>
</dbReference>
<dbReference type="GO" id="GO:1990904">
    <property type="term" value="C:ribonucleoprotein complex"/>
    <property type="evidence" value="ECO:0007669"/>
    <property type="project" value="UniProtKB-KW"/>
</dbReference>
<dbReference type="NCBIfam" id="TIGR00061">
    <property type="entry name" value="L21"/>
    <property type="match status" value="1"/>
</dbReference>
<dbReference type="GO" id="GO:0005737">
    <property type="term" value="C:cytoplasm"/>
    <property type="evidence" value="ECO:0007669"/>
    <property type="project" value="UniProtKB-ARBA"/>
</dbReference>
<dbReference type="STRING" id="112248.SAMN05444392_101630"/>
<organism evidence="8 9">
    <name type="scientific">Seinonella peptonophila</name>
    <dbReference type="NCBI Taxonomy" id="112248"/>
    <lineage>
        <taxon>Bacteria</taxon>
        <taxon>Bacillati</taxon>
        <taxon>Bacillota</taxon>
        <taxon>Bacilli</taxon>
        <taxon>Bacillales</taxon>
        <taxon>Thermoactinomycetaceae</taxon>
        <taxon>Seinonella</taxon>
    </lineage>
</organism>